<name>A0A7J8QU74_GOSDV</name>
<protein>
    <submittedName>
        <fullName evidence="1">Uncharacterized protein</fullName>
    </submittedName>
</protein>
<sequence>MASSLDTETKKVRFKERDGDADVDMVVDLDSQPKVSWKQMLIEKRVSEQEEGFRSSEVECTEDFEFLEGDVQKNYCQWYSGYRVFGSHTIDLVQGYGTMVVLKLPKGDFRKIKEIIGHNKVGGGPGSLTNGADGNVLDLGKHSAVVFKKDSNSKKGQVLGIGGDDGVGKVVFILKAQDLSDKGGTS</sequence>
<gene>
    <name evidence="1" type="ORF">Godav_017745</name>
</gene>
<dbReference type="AlphaFoldDB" id="A0A7J8QU74"/>
<comment type="caution">
    <text evidence="1">The sequence shown here is derived from an EMBL/GenBank/DDBJ whole genome shotgun (WGS) entry which is preliminary data.</text>
</comment>
<evidence type="ECO:0000313" key="2">
    <source>
        <dbReference type="Proteomes" id="UP000593561"/>
    </source>
</evidence>
<organism evidence="1 2">
    <name type="scientific">Gossypium davidsonii</name>
    <name type="common">Davidson's cotton</name>
    <name type="synonym">Gossypium klotzschianum subsp. davidsonii</name>
    <dbReference type="NCBI Taxonomy" id="34287"/>
    <lineage>
        <taxon>Eukaryota</taxon>
        <taxon>Viridiplantae</taxon>
        <taxon>Streptophyta</taxon>
        <taxon>Embryophyta</taxon>
        <taxon>Tracheophyta</taxon>
        <taxon>Spermatophyta</taxon>
        <taxon>Magnoliopsida</taxon>
        <taxon>eudicotyledons</taxon>
        <taxon>Gunneridae</taxon>
        <taxon>Pentapetalae</taxon>
        <taxon>rosids</taxon>
        <taxon>malvids</taxon>
        <taxon>Malvales</taxon>
        <taxon>Malvaceae</taxon>
        <taxon>Malvoideae</taxon>
        <taxon>Gossypium</taxon>
    </lineage>
</organism>
<evidence type="ECO:0000313" key="1">
    <source>
        <dbReference type="EMBL" id="MBA0605137.1"/>
    </source>
</evidence>
<proteinExistence type="predicted"/>
<keyword evidence="2" id="KW-1185">Reference proteome</keyword>
<dbReference type="Proteomes" id="UP000593561">
    <property type="component" value="Unassembled WGS sequence"/>
</dbReference>
<dbReference type="EMBL" id="JABFAC010000001">
    <property type="protein sequence ID" value="MBA0605137.1"/>
    <property type="molecule type" value="Genomic_DNA"/>
</dbReference>
<accession>A0A7J8QU74</accession>
<reference evidence="1 2" key="1">
    <citation type="journal article" date="2019" name="Genome Biol. Evol.">
        <title>Insights into the evolution of the New World diploid cottons (Gossypium, subgenus Houzingenia) based on genome sequencing.</title>
        <authorList>
            <person name="Grover C.E."/>
            <person name="Arick M.A. 2nd"/>
            <person name="Thrash A."/>
            <person name="Conover J.L."/>
            <person name="Sanders W.S."/>
            <person name="Peterson D.G."/>
            <person name="Frelichowski J.E."/>
            <person name="Scheffler J.A."/>
            <person name="Scheffler B.E."/>
            <person name="Wendel J.F."/>
        </authorList>
    </citation>
    <scope>NUCLEOTIDE SEQUENCE [LARGE SCALE GENOMIC DNA]</scope>
    <source>
        <strain evidence="1">27</strain>
        <tissue evidence="1">Leaf</tissue>
    </source>
</reference>